<keyword evidence="4 10" id="KW-0808">Transferase</keyword>
<dbReference type="PROSITE" id="PS00092">
    <property type="entry name" value="N6_MTASE"/>
    <property type="match status" value="1"/>
</dbReference>
<dbReference type="Gene3D" id="1.20.1260.30">
    <property type="match status" value="1"/>
</dbReference>
<evidence type="ECO:0000256" key="1">
    <source>
        <dbReference type="ARBA" id="ARBA00006594"/>
    </source>
</evidence>
<dbReference type="Pfam" id="PF02384">
    <property type="entry name" value="N6_Mtase"/>
    <property type="match status" value="1"/>
</dbReference>
<dbReference type="SUPFAM" id="SSF53335">
    <property type="entry name" value="S-adenosyl-L-methionine-dependent methyltransferases"/>
    <property type="match status" value="1"/>
</dbReference>
<dbReference type="STRING" id="273678.RS84_02741"/>
<dbReference type="Proteomes" id="UP000033900">
    <property type="component" value="Unassembled WGS sequence"/>
</dbReference>
<dbReference type="GO" id="GO:0009307">
    <property type="term" value="P:DNA restriction-modification system"/>
    <property type="evidence" value="ECO:0007669"/>
    <property type="project" value="UniProtKB-KW"/>
</dbReference>
<dbReference type="GO" id="GO:0003677">
    <property type="term" value="F:DNA binding"/>
    <property type="evidence" value="ECO:0007669"/>
    <property type="project" value="InterPro"/>
</dbReference>
<dbReference type="PANTHER" id="PTHR42933">
    <property type="entry name" value="SLR6095 PROTEIN"/>
    <property type="match status" value="1"/>
</dbReference>
<dbReference type="AlphaFoldDB" id="A0A0M2HMG2"/>
<comment type="catalytic activity">
    <reaction evidence="7">
        <text>a 2'-deoxyadenosine in DNA + S-adenosyl-L-methionine = an N(6)-methyl-2'-deoxyadenosine in DNA + S-adenosyl-L-homocysteine + H(+)</text>
        <dbReference type="Rhea" id="RHEA:15197"/>
        <dbReference type="Rhea" id="RHEA-COMP:12418"/>
        <dbReference type="Rhea" id="RHEA-COMP:12419"/>
        <dbReference type="ChEBI" id="CHEBI:15378"/>
        <dbReference type="ChEBI" id="CHEBI:57856"/>
        <dbReference type="ChEBI" id="CHEBI:59789"/>
        <dbReference type="ChEBI" id="CHEBI:90615"/>
        <dbReference type="ChEBI" id="CHEBI:90616"/>
        <dbReference type="EC" id="2.1.1.72"/>
    </reaction>
</comment>
<evidence type="ECO:0000313" key="10">
    <source>
        <dbReference type="EMBL" id="KJL46118.1"/>
    </source>
</evidence>
<dbReference type="PRINTS" id="PR00507">
    <property type="entry name" value="N12N6MTFRASE"/>
</dbReference>
<dbReference type="InterPro" id="IPR003356">
    <property type="entry name" value="DNA_methylase_A-5"/>
</dbReference>
<dbReference type="InterPro" id="IPR022749">
    <property type="entry name" value="D12N6_MeTrfase_N"/>
</dbReference>
<evidence type="ECO:0000259" key="8">
    <source>
        <dbReference type="Pfam" id="PF02384"/>
    </source>
</evidence>
<dbReference type="InterPro" id="IPR029063">
    <property type="entry name" value="SAM-dependent_MTases_sf"/>
</dbReference>
<evidence type="ECO:0000259" key="9">
    <source>
        <dbReference type="Pfam" id="PF12161"/>
    </source>
</evidence>
<evidence type="ECO:0000313" key="11">
    <source>
        <dbReference type="Proteomes" id="UP000033900"/>
    </source>
</evidence>
<name>A0A0M2HMG2_9MICO</name>
<keyword evidence="3 10" id="KW-0489">Methyltransferase</keyword>
<evidence type="ECO:0000256" key="4">
    <source>
        <dbReference type="ARBA" id="ARBA00022679"/>
    </source>
</evidence>
<dbReference type="RefSeq" id="WP_045258356.1">
    <property type="nucleotide sequence ID" value="NZ_JYJB01000010.1"/>
</dbReference>
<keyword evidence="11" id="KW-1185">Reference proteome</keyword>
<protein>
    <recommendedName>
        <fullName evidence="2">site-specific DNA-methyltransferase (adenine-specific)</fullName>
        <ecNumber evidence="2">2.1.1.72</ecNumber>
    </recommendedName>
</protein>
<dbReference type="REBASE" id="115065">
    <property type="entry name" value="M.MspSA35ORF2741P"/>
</dbReference>
<comment type="similarity">
    <text evidence="1">Belongs to the N(4)/N(6)-methyltransferase family.</text>
</comment>
<gene>
    <name evidence="10" type="primary">hsdM</name>
    <name evidence="10" type="ORF">RS84_02741</name>
</gene>
<organism evidence="10 11">
    <name type="scientific">Microbacterium hydrocarbonoxydans</name>
    <dbReference type="NCBI Taxonomy" id="273678"/>
    <lineage>
        <taxon>Bacteria</taxon>
        <taxon>Bacillati</taxon>
        <taxon>Actinomycetota</taxon>
        <taxon>Actinomycetes</taxon>
        <taxon>Micrococcales</taxon>
        <taxon>Microbacteriaceae</taxon>
        <taxon>Microbacterium</taxon>
    </lineage>
</organism>
<feature type="domain" description="DNA methylase adenine-specific" evidence="8">
    <location>
        <begin position="146"/>
        <end position="460"/>
    </location>
</feature>
<dbReference type="EC" id="2.1.1.72" evidence="2"/>
<dbReference type="Gene3D" id="3.40.50.150">
    <property type="entry name" value="Vaccinia Virus protein VP39"/>
    <property type="match status" value="1"/>
</dbReference>
<evidence type="ECO:0000256" key="5">
    <source>
        <dbReference type="ARBA" id="ARBA00022691"/>
    </source>
</evidence>
<dbReference type="InterPro" id="IPR002052">
    <property type="entry name" value="DNA_methylase_N6_adenine_CS"/>
</dbReference>
<proteinExistence type="inferred from homology"/>
<accession>A0A0M2HMG2</accession>
<dbReference type="PATRIC" id="fig|273678.4.peg.2745"/>
<dbReference type="InterPro" id="IPR051537">
    <property type="entry name" value="DNA_Adenine_Mtase"/>
</dbReference>
<dbReference type="PANTHER" id="PTHR42933:SF3">
    <property type="entry name" value="TYPE I RESTRICTION ENZYME MJAVIII METHYLASE SUBUNIT"/>
    <property type="match status" value="1"/>
</dbReference>
<comment type="caution">
    <text evidence="10">The sequence shown here is derived from an EMBL/GenBank/DDBJ whole genome shotgun (WGS) entry which is preliminary data.</text>
</comment>
<dbReference type="GO" id="GO:0032259">
    <property type="term" value="P:methylation"/>
    <property type="evidence" value="ECO:0007669"/>
    <property type="project" value="UniProtKB-KW"/>
</dbReference>
<reference evidence="10 11" key="1">
    <citation type="submission" date="2015-02" db="EMBL/GenBank/DDBJ databases">
        <title>Draft genome sequences of ten Microbacterium spp. with emphasis on heavy metal contaminated environments.</title>
        <authorList>
            <person name="Corretto E."/>
        </authorList>
    </citation>
    <scope>NUCLEOTIDE SEQUENCE [LARGE SCALE GENOMIC DNA]</scope>
    <source>
        <strain evidence="10 11">SA35</strain>
    </source>
</reference>
<dbReference type="GO" id="GO:0009007">
    <property type="term" value="F:site-specific DNA-methyltransferase (adenine-specific) activity"/>
    <property type="evidence" value="ECO:0007669"/>
    <property type="project" value="UniProtKB-EC"/>
</dbReference>
<dbReference type="Pfam" id="PF12161">
    <property type="entry name" value="HsdM_N"/>
    <property type="match status" value="1"/>
</dbReference>
<evidence type="ECO:0000256" key="6">
    <source>
        <dbReference type="ARBA" id="ARBA00022747"/>
    </source>
</evidence>
<feature type="domain" description="N6 adenine-specific DNA methyltransferase N-terminal" evidence="9">
    <location>
        <begin position="8"/>
        <end position="135"/>
    </location>
</feature>
<dbReference type="InterPro" id="IPR038333">
    <property type="entry name" value="T1MK-like_N_sf"/>
</dbReference>
<dbReference type="EMBL" id="JYJB01000010">
    <property type="protein sequence ID" value="KJL46118.1"/>
    <property type="molecule type" value="Genomic_DNA"/>
</dbReference>
<sequence>MTITQQELESRLWAAANALRGPVDPADFKTYVFPMLFWKWISDTWVYEREEALDEYGDELDDEIEADFHRFELPPGTMWDEVTATVVNLGATITKTFQRIEKANPKSLAGVFGDASWGNKERIPESALLGLIQAFNQIRLDPSTVSHDLLGAGYEYLLKNFADESGKKAGEFFTPREVVNLLVGILQPEPGESVYDPTCGSGGMLVATINQLRESGKDHRTLRVYGQEINLTTASIARMNLFLHEIEDFEIKRGDTLRAPAFKDTRGAVRTFDVVIANPPFSLANWGADRWAADPRAFCGVPPAKNGDFAFVQHMVSSMNPGTGRVGVVMPHGVLFRGGAEAKIRQCLIKEDRLEAVVGLPPNLFYSTSIPACLLIFRERKPAERKGHVLFIDGSARFDKGKKQNVMSGDDVKALIDAYHTGQDPDGEDGTEVRLVPLEEIESNAFDLNMGRYIKVAAEETADLGAALVAYADARQRRIDAESAMFERLAAAGIDLSILEVPDDE</sequence>
<keyword evidence="6" id="KW-0680">Restriction system</keyword>
<dbReference type="OrthoDB" id="9784823at2"/>
<evidence type="ECO:0000256" key="3">
    <source>
        <dbReference type="ARBA" id="ARBA00022603"/>
    </source>
</evidence>
<evidence type="ECO:0000256" key="7">
    <source>
        <dbReference type="ARBA" id="ARBA00047942"/>
    </source>
</evidence>
<keyword evidence="5" id="KW-0949">S-adenosyl-L-methionine</keyword>
<dbReference type="GO" id="GO:0008170">
    <property type="term" value="F:N-methyltransferase activity"/>
    <property type="evidence" value="ECO:0007669"/>
    <property type="project" value="InterPro"/>
</dbReference>
<evidence type="ECO:0000256" key="2">
    <source>
        <dbReference type="ARBA" id="ARBA00011900"/>
    </source>
</evidence>